<comment type="caution">
    <text evidence="5">The sequence shown here is derived from an EMBL/GenBank/DDBJ whole genome shotgun (WGS) entry which is preliminary data.</text>
</comment>
<dbReference type="OrthoDB" id="10264639at2759"/>
<dbReference type="CDD" id="cd14867">
    <property type="entry name" value="uS7_Eukaryote"/>
    <property type="match status" value="1"/>
</dbReference>
<dbReference type="GO" id="GO:0022627">
    <property type="term" value="C:cytosolic small ribosomal subunit"/>
    <property type="evidence" value="ECO:0007669"/>
    <property type="project" value="EnsemblFungi"/>
</dbReference>
<dbReference type="RefSeq" id="XP_014563906.1">
    <property type="nucleotide sequence ID" value="XM_014708420.1"/>
</dbReference>
<dbReference type="STRING" id="1354746.A0A0B2UKV1"/>
<evidence type="ECO:0000256" key="1">
    <source>
        <dbReference type="ARBA" id="ARBA00007151"/>
    </source>
</evidence>
<dbReference type="AlphaFoldDB" id="A0A0B2UKV1"/>
<name>A0A0B2UKV1_9MICR</name>
<dbReference type="GO" id="GO:0000054">
    <property type="term" value="P:ribosomal subunit export from nucleus"/>
    <property type="evidence" value="ECO:0007669"/>
    <property type="project" value="EnsemblFungi"/>
</dbReference>
<accession>A0A0B2UKV1</accession>
<dbReference type="InterPro" id="IPR023798">
    <property type="entry name" value="Ribosomal_uS7_dom"/>
</dbReference>
<dbReference type="Gene3D" id="1.10.455.10">
    <property type="entry name" value="Ribosomal protein S7 domain"/>
    <property type="match status" value="1"/>
</dbReference>
<gene>
    <name evidence="5" type="ORF">M896_040570</name>
</gene>
<keyword evidence="3" id="KW-0687">Ribonucleoprotein</keyword>
<dbReference type="HOGENOM" id="CLU_063975_0_0_1"/>
<dbReference type="PANTHER" id="PTHR11205">
    <property type="entry name" value="RIBOSOMAL PROTEIN S7"/>
    <property type="match status" value="1"/>
</dbReference>
<dbReference type="PIRSF" id="PIRSF002122">
    <property type="entry name" value="RPS7p_RPS7a_RPS5e_RPS7o"/>
    <property type="match status" value="1"/>
</dbReference>
<feature type="domain" description="Small ribosomal subunit protein uS7" evidence="4">
    <location>
        <begin position="45"/>
        <end position="189"/>
    </location>
</feature>
<sequence length="189" mass="21012">MGEIKLFEKYSYEEVKVENISLKPYINLTRQGIVPHATTKITKGKMGKAKMPIAERFVCSLMRHGRNSGKKMLAIHVFEDACFMIHAMTGKNPLQVLVDAIVNSGPREDTARIGRAGSMRRTSVDVSSLKRISMAIANIATGIRGSAFRNRKTLTEVIADELIAASTNSQNSYAIKKKEEIERIAKSNR</sequence>
<organism evidence="5 6">
    <name type="scientific">Ordospora colligata OC4</name>
    <dbReference type="NCBI Taxonomy" id="1354746"/>
    <lineage>
        <taxon>Eukaryota</taxon>
        <taxon>Fungi</taxon>
        <taxon>Fungi incertae sedis</taxon>
        <taxon>Microsporidia</taxon>
        <taxon>Ordosporidae</taxon>
        <taxon>Ordospora</taxon>
    </lineage>
</organism>
<dbReference type="InterPro" id="IPR005716">
    <property type="entry name" value="Ribosomal_uS7_euk/arc"/>
</dbReference>
<dbReference type="GO" id="GO:0003735">
    <property type="term" value="F:structural constituent of ribosome"/>
    <property type="evidence" value="ECO:0007669"/>
    <property type="project" value="EnsemblFungi"/>
</dbReference>
<dbReference type="GO" id="GO:0006412">
    <property type="term" value="P:translation"/>
    <property type="evidence" value="ECO:0007669"/>
    <property type="project" value="InterPro"/>
</dbReference>
<dbReference type="NCBIfam" id="TIGR01028">
    <property type="entry name" value="uS7_euk_arch"/>
    <property type="match status" value="1"/>
</dbReference>
<dbReference type="InParanoid" id="A0A0B2UKV1"/>
<evidence type="ECO:0000313" key="6">
    <source>
        <dbReference type="Proteomes" id="UP000031056"/>
    </source>
</evidence>
<dbReference type="SUPFAM" id="SSF47973">
    <property type="entry name" value="Ribosomal protein S7"/>
    <property type="match status" value="1"/>
</dbReference>
<dbReference type="InterPro" id="IPR000235">
    <property type="entry name" value="Ribosomal_uS7"/>
</dbReference>
<dbReference type="GO" id="GO:0030490">
    <property type="term" value="P:maturation of SSU-rRNA"/>
    <property type="evidence" value="ECO:0007669"/>
    <property type="project" value="EnsemblFungi"/>
</dbReference>
<evidence type="ECO:0000259" key="4">
    <source>
        <dbReference type="Pfam" id="PF00177"/>
    </source>
</evidence>
<reference evidence="5 6" key="1">
    <citation type="journal article" date="2014" name="MBio">
        <title>The Ordospora colligata genome; evolution of extreme reduction in microsporidia and host-to-parasite horizontal gene transfer.</title>
        <authorList>
            <person name="Pombert J.-F."/>
            <person name="Haag K.L."/>
            <person name="Beidas S."/>
            <person name="Ebert D."/>
            <person name="Keeling P.J."/>
        </authorList>
    </citation>
    <scope>NUCLEOTIDE SEQUENCE [LARGE SCALE GENOMIC DNA]</scope>
    <source>
        <strain evidence="5 6">OC4</strain>
    </source>
</reference>
<evidence type="ECO:0000256" key="3">
    <source>
        <dbReference type="ARBA" id="ARBA00023274"/>
    </source>
</evidence>
<dbReference type="EMBL" id="JOKQ01000004">
    <property type="protein sequence ID" value="KHN69864.1"/>
    <property type="molecule type" value="Genomic_DNA"/>
</dbReference>
<evidence type="ECO:0000313" key="5">
    <source>
        <dbReference type="EMBL" id="KHN69864.1"/>
    </source>
</evidence>
<dbReference type="FunCoup" id="A0A0B2UKV1">
    <property type="interactions" value="234"/>
</dbReference>
<keyword evidence="6" id="KW-1185">Reference proteome</keyword>
<dbReference type="Proteomes" id="UP000031056">
    <property type="component" value="Unassembled WGS sequence"/>
</dbReference>
<evidence type="ECO:0000256" key="2">
    <source>
        <dbReference type="ARBA" id="ARBA00022980"/>
    </source>
</evidence>
<dbReference type="InterPro" id="IPR036823">
    <property type="entry name" value="Ribosomal_uS7_dom_sf"/>
</dbReference>
<dbReference type="VEuPathDB" id="MicrosporidiaDB:M896_040570"/>
<protein>
    <submittedName>
        <fullName evidence="5">Ribosomal protein S5</fullName>
    </submittedName>
</protein>
<keyword evidence="2 5" id="KW-0689">Ribosomal protein</keyword>
<comment type="similarity">
    <text evidence="1">Belongs to the universal ribosomal protein uS7 family.</text>
</comment>
<dbReference type="GeneID" id="26261496"/>
<proteinExistence type="inferred from homology"/>
<dbReference type="Pfam" id="PF00177">
    <property type="entry name" value="Ribosomal_S7"/>
    <property type="match status" value="1"/>
</dbReference>